<evidence type="ECO:0000313" key="7">
    <source>
        <dbReference type="Proteomes" id="UP000283530"/>
    </source>
</evidence>
<dbReference type="GO" id="GO:0046983">
    <property type="term" value="F:protein dimerization activity"/>
    <property type="evidence" value="ECO:0007669"/>
    <property type="project" value="InterPro"/>
</dbReference>
<proteinExistence type="predicted"/>
<dbReference type="PANTHER" id="PTHR31945">
    <property type="entry name" value="TRANSCRIPTION FACTOR SCREAM2-RELATED"/>
    <property type="match status" value="1"/>
</dbReference>
<dbReference type="Pfam" id="PF22754">
    <property type="entry name" value="bHLH-TF_ACT-like_plant"/>
    <property type="match status" value="1"/>
</dbReference>
<feature type="domain" description="BHLH" evidence="5">
    <location>
        <begin position="151"/>
        <end position="200"/>
    </location>
</feature>
<dbReference type="GO" id="GO:0005634">
    <property type="term" value="C:nucleus"/>
    <property type="evidence" value="ECO:0007669"/>
    <property type="project" value="UniProtKB-SubCell"/>
</dbReference>
<keyword evidence="7" id="KW-1185">Reference proteome</keyword>
<dbReference type="Pfam" id="PF00010">
    <property type="entry name" value="HLH"/>
    <property type="match status" value="1"/>
</dbReference>
<name>A0A443NWM0_9MAGN</name>
<evidence type="ECO:0000256" key="3">
    <source>
        <dbReference type="ARBA" id="ARBA00023163"/>
    </source>
</evidence>
<dbReference type="GO" id="GO:0043565">
    <property type="term" value="F:sequence-specific DNA binding"/>
    <property type="evidence" value="ECO:0007669"/>
    <property type="project" value="TreeGrafter"/>
</dbReference>
<accession>A0A443NWM0</accession>
<gene>
    <name evidence="6" type="ORF">CKAN_01163000</name>
</gene>
<dbReference type="InterPro" id="IPR036638">
    <property type="entry name" value="HLH_DNA-bd_sf"/>
</dbReference>
<protein>
    <submittedName>
        <fullName evidence="6">Transcription factor bHLH93</fullName>
    </submittedName>
</protein>
<dbReference type="Gene3D" id="4.10.280.10">
    <property type="entry name" value="Helix-loop-helix DNA-binding domain"/>
    <property type="match status" value="1"/>
</dbReference>
<dbReference type="InterPro" id="IPR011598">
    <property type="entry name" value="bHLH_dom"/>
</dbReference>
<keyword evidence="2" id="KW-0805">Transcription regulation</keyword>
<keyword evidence="4" id="KW-0539">Nucleus</keyword>
<dbReference type="SMART" id="SM00353">
    <property type="entry name" value="HLH"/>
    <property type="match status" value="1"/>
</dbReference>
<evidence type="ECO:0000256" key="4">
    <source>
        <dbReference type="ARBA" id="ARBA00023242"/>
    </source>
</evidence>
<keyword evidence="3" id="KW-0804">Transcription</keyword>
<evidence type="ECO:0000256" key="1">
    <source>
        <dbReference type="ARBA" id="ARBA00004123"/>
    </source>
</evidence>
<dbReference type="PANTHER" id="PTHR31945:SF15">
    <property type="entry name" value="TRANSCRIPTION FACTOR BHLH61-RELATED"/>
    <property type="match status" value="1"/>
</dbReference>
<evidence type="ECO:0000259" key="5">
    <source>
        <dbReference type="PROSITE" id="PS50888"/>
    </source>
</evidence>
<organism evidence="6 7">
    <name type="scientific">Cinnamomum micranthum f. kanehirae</name>
    <dbReference type="NCBI Taxonomy" id="337451"/>
    <lineage>
        <taxon>Eukaryota</taxon>
        <taxon>Viridiplantae</taxon>
        <taxon>Streptophyta</taxon>
        <taxon>Embryophyta</taxon>
        <taxon>Tracheophyta</taxon>
        <taxon>Spermatophyta</taxon>
        <taxon>Magnoliopsida</taxon>
        <taxon>Magnoliidae</taxon>
        <taxon>Laurales</taxon>
        <taxon>Lauraceae</taxon>
        <taxon>Cinnamomum</taxon>
    </lineage>
</organism>
<dbReference type="InterPro" id="IPR054502">
    <property type="entry name" value="bHLH-TF_ACT-like_plant"/>
</dbReference>
<comment type="subcellular location">
    <subcellularLocation>
        <location evidence="1">Nucleus</location>
    </subcellularLocation>
</comment>
<dbReference type="EMBL" id="QPKB01000004">
    <property type="protein sequence ID" value="RWR82893.1"/>
    <property type="molecule type" value="Genomic_DNA"/>
</dbReference>
<dbReference type="SUPFAM" id="SSF47459">
    <property type="entry name" value="HLH, helix-loop-helix DNA-binding domain"/>
    <property type="match status" value="1"/>
</dbReference>
<evidence type="ECO:0000256" key="2">
    <source>
        <dbReference type="ARBA" id="ARBA00023015"/>
    </source>
</evidence>
<reference evidence="6 7" key="1">
    <citation type="journal article" date="2019" name="Nat. Plants">
        <title>Stout camphor tree genome fills gaps in understanding of flowering plant genome evolution.</title>
        <authorList>
            <person name="Chaw S.M."/>
            <person name="Liu Y.C."/>
            <person name="Wu Y.W."/>
            <person name="Wang H.Y."/>
            <person name="Lin C.I."/>
            <person name="Wu C.S."/>
            <person name="Ke H.M."/>
            <person name="Chang L.Y."/>
            <person name="Hsu C.Y."/>
            <person name="Yang H.T."/>
            <person name="Sudianto E."/>
            <person name="Hsu M.H."/>
            <person name="Wu K.P."/>
            <person name="Wang L.N."/>
            <person name="Leebens-Mack J.H."/>
            <person name="Tsai I.J."/>
        </authorList>
    </citation>
    <scope>NUCLEOTIDE SEQUENCE [LARGE SCALE GENOMIC DNA]</scope>
    <source>
        <strain evidence="7">cv. Chaw 1501</strain>
        <tissue evidence="6">Young leaves</tissue>
    </source>
</reference>
<sequence>MELDEHGFLEELIGLRRETWESFPIDMNELFTNGGSFGCYPENQSLVSPYSSLEGLATSREKAFGCSLSEVYHPFEDGFPVNEIEFSSKNHVTVAGLNQEDHPSVTEDENQITYDSLHNSEHGKVELAQETEIPSFSIGLGPKKRVKKLNGQPSKNLMAERRRRKRLNDRLTMLRSIVPNISKMDRTSILGDTIDYMKELLGRIKRMQEEIQVGEDQMKWLSILKEQNPNEVIVKNTPKFEVERRNTDTRIEICCTAKPGLLLSTVASLEALGLEMQQCVISCFNDFGMQASCSEEMEQRAIVSSEDIRQALFKNAGYEGSCM</sequence>
<dbReference type="GO" id="GO:0003700">
    <property type="term" value="F:DNA-binding transcription factor activity"/>
    <property type="evidence" value="ECO:0007669"/>
    <property type="project" value="TreeGrafter"/>
</dbReference>
<dbReference type="Proteomes" id="UP000283530">
    <property type="component" value="Unassembled WGS sequence"/>
</dbReference>
<dbReference type="OrthoDB" id="752464at2759"/>
<dbReference type="PROSITE" id="PS50888">
    <property type="entry name" value="BHLH"/>
    <property type="match status" value="1"/>
</dbReference>
<comment type="caution">
    <text evidence="6">The sequence shown here is derived from an EMBL/GenBank/DDBJ whole genome shotgun (WGS) entry which is preliminary data.</text>
</comment>
<dbReference type="AlphaFoldDB" id="A0A443NWM0"/>
<dbReference type="InterPro" id="IPR051358">
    <property type="entry name" value="TF_AMS/ICE1/BHLH6-like"/>
</dbReference>
<evidence type="ECO:0000313" key="6">
    <source>
        <dbReference type="EMBL" id="RWR82893.1"/>
    </source>
</evidence>